<feature type="compositionally biased region" description="Basic and acidic residues" evidence="1">
    <location>
        <begin position="894"/>
        <end position="920"/>
    </location>
</feature>
<dbReference type="eggNOG" id="ENOG502SSHE">
    <property type="taxonomic scope" value="Eukaryota"/>
</dbReference>
<protein>
    <submittedName>
        <fullName evidence="2">Apolipoprotein B receptor</fullName>
    </submittedName>
</protein>
<gene>
    <name evidence="2" type="primary">APOBR</name>
</gene>
<accession>A0A2J8TK24</accession>
<dbReference type="InParanoid" id="H2NQJ0"/>
<feature type="compositionally biased region" description="Basic and acidic residues" evidence="1">
    <location>
        <begin position="597"/>
        <end position="609"/>
    </location>
</feature>
<dbReference type="FunCoup" id="H2NQJ0">
    <property type="interactions" value="385"/>
</dbReference>
<feature type="compositionally biased region" description="Low complexity" evidence="1">
    <location>
        <begin position="315"/>
        <end position="333"/>
    </location>
</feature>
<organism evidence="2 3">
    <name type="scientific">Pongo abelii</name>
    <name type="common">Sumatran orangutan</name>
    <name type="synonym">Pongo pygmaeus abelii</name>
    <dbReference type="NCBI Taxonomy" id="9601"/>
    <lineage>
        <taxon>Eukaryota</taxon>
        <taxon>Metazoa</taxon>
        <taxon>Chordata</taxon>
        <taxon>Craniata</taxon>
        <taxon>Vertebrata</taxon>
        <taxon>Euteleostomi</taxon>
        <taxon>Mammalia</taxon>
        <taxon>Eutheria</taxon>
        <taxon>Euarchontoglires</taxon>
        <taxon>Primates</taxon>
        <taxon>Haplorrhini</taxon>
        <taxon>Catarrhini</taxon>
        <taxon>Hominidae</taxon>
        <taxon>Pongo</taxon>
    </lineage>
</organism>
<feature type="compositionally biased region" description="Low complexity" evidence="1">
    <location>
        <begin position="1043"/>
        <end position="1052"/>
    </location>
</feature>
<feature type="region of interest" description="Disordered" evidence="1">
    <location>
        <begin position="490"/>
        <end position="743"/>
    </location>
</feature>
<feature type="compositionally biased region" description="Basic and acidic residues" evidence="1">
    <location>
        <begin position="188"/>
        <end position="211"/>
    </location>
</feature>
<feature type="compositionally biased region" description="Basic and acidic residues" evidence="1">
    <location>
        <begin position="793"/>
        <end position="802"/>
    </location>
</feature>
<dbReference type="OMA" id="GTHQGDT"/>
<reference evidence="2" key="2">
    <citation type="submission" date="2025-08" db="UniProtKB">
        <authorList>
            <consortium name="Ensembl"/>
        </authorList>
    </citation>
    <scope>IDENTIFICATION</scope>
</reference>
<keyword evidence="3" id="KW-1185">Reference proteome</keyword>
<dbReference type="GO" id="GO:0006869">
    <property type="term" value="P:lipid transport"/>
    <property type="evidence" value="ECO:0007669"/>
    <property type="project" value="InterPro"/>
</dbReference>
<dbReference type="AlphaFoldDB" id="H2NQJ0"/>
<feature type="compositionally biased region" description="Gly residues" evidence="1">
    <location>
        <begin position="334"/>
        <end position="365"/>
    </location>
</feature>
<feature type="compositionally biased region" description="Basic and acidic residues" evidence="1">
    <location>
        <begin position="158"/>
        <end position="177"/>
    </location>
</feature>
<feature type="compositionally biased region" description="Acidic residues" evidence="1">
    <location>
        <begin position="412"/>
        <end position="421"/>
    </location>
</feature>
<feature type="compositionally biased region" description="Basic and acidic residues" evidence="1">
    <location>
        <begin position="222"/>
        <end position="235"/>
    </location>
</feature>
<feature type="compositionally biased region" description="Basic and acidic residues" evidence="1">
    <location>
        <begin position="932"/>
        <end position="953"/>
    </location>
</feature>
<dbReference type="GO" id="GO:0005886">
    <property type="term" value="C:plasma membrane"/>
    <property type="evidence" value="ECO:0007669"/>
    <property type="project" value="Ensembl"/>
</dbReference>
<evidence type="ECO:0000313" key="2">
    <source>
        <dbReference type="Ensembl" id="ENSPPYP00000008175.3"/>
    </source>
</evidence>
<dbReference type="HOGENOM" id="CLU_006101_0_0_1"/>
<dbReference type="Proteomes" id="UP000001595">
    <property type="component" value="Chromosome 16"/>
</dbReference>
<sequence length="1099" mass="115500">MDFLRLHLPGLHQALRGALDSLGTFVSYLLGDAVPTVEREAQAAEELGAVAVGKTGKIVEEEAQEDLEGLRGSQSEGAGGLRGPGDDKRREVGISAVEQTWGWGDGSSHGSQAERQDSGAGETAKAARCQEPSAPLEARKKSKAGSGACQDRSGQAQERQESDEQEVNREERLRSWEQEEEEEEEEEVRAREAGMARGAESEWTWHGESEGKAGASGPKVAGDNRETEQGVREADAGETEEPGAEGAGKGEEVVVVEKACESTRARGTWGPGAEPEDWGILGREEARTTPGREEARTILDGEEARTISGGEEAETASGGEEAETASGGEEAGTASGGEEAGTASGGEAGTASGGEEAGTASGGDEAGTASGENEAWTTSGKEEADLLGVRQTEYGAVPGERLLEATGKVWVLEEEGDEEREAEVSPFPKQAQVLGTERTEEAAESQTAGREAVGGQEAGESFEGQADLCGKEAEMRRDLEIRADRARLEELVQAEEAQEERGSSMDPAAELPSDGEAEGAADLEVTPEARPEDELTGEESEAAQTSCGPLGVEWGGLTHRVTKGQGPELMGSAQTPTKQPEEREAGEVELVGVLALSKEEQERSLEAGPRHAGSVKPEASEAFPGAWENHTRRDMERGNTQEDAADDEQREEEAAGGQIPVAEAEGDRESELSEVPEAGGEGPTTQGTGCGIEEGEASVSENQELDGSTGADTGPCPSLGEAYARETEDGEAEADRTSRRGWRLQVVAVGLQDREDAQTGSVAAGIIGGEVVPDVSAAGAGEALEGALGQGWDSKEREEAAAGEHAGGQEFGLEGSAEEEVAGRGGQVEAFESREGGLGGGGVEAEESAGAEDSCGLDRVGSQTVRAGGMGAMVEAGGLLEEWTLLEEEAVGWQEREQREDSEGRRGDHHPKGEAPRLLDAEGLMVTGGWRAEAKDTEPESLEDVRGQEERPTHQAPVEAAPESVGEAKTAEAMGSARGGVANSWSEAPLPGSLLDVSVPRSRVHLSRSSSQRRSRPSFRRTPAREQQEEPPAPNPPEEELSAPEQRPLQLEEPLEPSPLRHDGTPVPARRRPLGHGFGFAHPGMMQELQARLGRPKPQ</sequence>
<feature type="compositionally biased region" description="Basic and acidic residues" evidence="1">
    <location>
        <begin position="723"/>
        <end position="738"/>
    </location>
</feature>
<feature type="compositionally biased region" description="Acidic residues" evidence="1">
    <location>
        <begin position="178"/>
        <end position="187"/>
    </location>
</feature>
<feature type="region of interest" description="Disordered" evidence="1">
    <location>
        <begin position="891"/>
        <end position="1082"/>
    </location>
</feature>
<reference evidence="2 3" key="1">
    <citation type="submission" date="2008-02" db="EMBL/GenBank/DDBJ databases">
        <title>A 6x draft sequence assembly of the Pongo pygmaeus abelii genome.</title>
        <authorList>
            <person name="Wilson R.K."/>
            <person name="Mardis E."/>
        </authorList>
    </citation>
    <scope>NUCLEOTIDE SEQUENCE [LARGE SCALE GENOMIC DNA]</scope>
</reference>
<proteinExistence type="predicted"/>
<dbReference type="GeneTree" id="ENSGT00530000065031"/>
<dbReference type="GO" id="GO:0005813">
    <property type="term" value="C:centrosome"/>
    <property type="evidence" value="ECO:0007669"/>
    <property type="project" value="Ensembl"/>
</dbReference>
<name>H2NQJ0_PONAB</name>
<feature type="compositionally biased region" description="Basic residues" evidence="1">
    <location>
        <begin position="1002"/>
        <end position="1019"/>
    </location>
</feature>
<feature type="region of interest" description="Disordered" evidence="1">
    <location>
        <begin position="66"/>
        <end position="471"/>
    </location>
</feature>
<dbReference type="Ensembl" id="ENSPPYT00000008512.3">
    <property type="protein sequence ID" value="ENSPPYP00000008175.3"/>
    <property type="gene ID" value="ENSPPYG00000007230.3"/>
</dbReference>
<evidence type="ECO:0000256" key="1">
    <source>
        <dbReference type="SAM" id="MobiDB-lite"/>
    </source>
</evidence>
<dbReference type="STRING" id="9601.ENSPPYP00000008175"/>
<dbReference type="PANTHER" id="PTHR15964">
    <property type="entry name" value="APOLIPOPROTEIN B48 RECEPTOR"/>
    <property type="match status" value="1"/>
</dbReference>
<dbReference type="GO" id="GO:0030229">
    <property type="term" value="F:very-low-density lipoprotein particle receptor activity"/>
    <property type="evidence" value="ECO:0007669"/>
    <property type="project" value="TreeGrafter"/>
</dbReference>
<feature type="compositionally biased region" description="Basic and acidic residues" evidence="1">
    <location>
        <begin position="282"/>
        <end position="305"/>
    </location>
</feature>
<dbReference type="PANTHER" id="PTHR15964:SF0">
    <property type="entry name" value="APOLIPOPROTEIN B RECEPTOR"/>
    <property type="match status" value="1"/>
</dbReference>
<dbReference type="InterPro" id="IPR026158">
    <property type="entry name" value="ApolipoprotB_rcpt"/>
</dbReference>
<reference evidence="2" key="3">
    <citation type="submission" date="2025-09" db="UniProtKB">
        <authorList>
            <consortium name="Ensembl"/>
        </authorList>
    </citation>
    <scope>IDENTIFICATION</scope>
</reference>
<feature type="region of interest" description="Disordered" evidence="1">
    <location>
        <begin position="787"/>
        <end position="858"/>
    </location>
</feature>
<evidence type="ECO:0000313" key="3">
    <source>
        <dbReference type="Proteomes" id="UP000001595"/>
    </source>
</evidence>
<accession>H2NQJ0</accession>
<dbReference type="GO" id="GO:0006641">
    <property type="term" value="P:triglyceride metabolic process"/>
    <property type="evidence" value="ECO:0007669"/>
    <property type="project" value="TreeGrafter"/>
</dbReference>
<feature type="compositionally biased region" description="Basic and acidic residues" evidence="1">
    <location>
        <begin position="629"/>
        <end position="640"/>
    </location>
</feature>